<dbReference type="SMART" id="SM00028">
    <property type="entry name" value="TPR"/>
    <property type="match status" value="3"/>
</dbReference>
<evidence type="ECO:0008006" key="5">
    <source>
        <dbReference type="Google" id="ProtNLM"/>
    </source>
</evidence>
<dbReference type="PROSITE" id="PS50005">
    <property type="entry name" value="TPR"/>
    <property type="match status" value="1"/>
</dbReference>
<evidence type="ECO:0000256" key="2">
    <source>
        <dbReference type="SAM" id="MobiDB-lite"/>
    </source>
</evidence>
<sequence>MASFGWKRKIGEKVSKETSQNFKKDSAEEDGVIKTDDVDWIHSVKRKKEILFENNIAKSKRLKDEGALLALNGRYSEAIKKWDEGIQSTPEDATLYEMKSQSLLCLHEIFPAVQAAETAVKRNPHFVEAWQTLGRAQLGLGEIALAIRSFQIAIHLCPSNTELWEEDLNWARQLLQQKREVEGEDPQSKGRNTCIDSIPDYDFESDEVVAVCDAISQRQKMANKNKTVVVSPSGTVPTQRSEEDDTASSDDPTSYIKAR</sequence>
<dbReference type="InterPro" id="IPR019734">
    <property type="entry name" value="TPR_rpt"/>
</dbReference>
<evidence type="ECO:0000313" key="3">
    <source>
        <dbReference type="EMBL" id="DBA23688.1"/>
    </source>
</evidence>
<name>A0AAV3AE83_PYXAD</name>
<accession>A0AAV3AE83</accession>
<dbReference type="PANTHER" id="PTHR15544:SF0">
    <property type="entry name" value="TETRATRICOPEPTIDE REPEAT PROTEIN 33"/>
    <property type="match status" value="1"/>
</dbReference>
<dbReference type="SUPFAM" id="SSF48452">
    <property type="entry name" value="TPR-like"/>
    <property type="match status" value="1"/>
</dbReference>
<feature type="compositionally biased region" description="Low complexity" evidence="2">
    <location>
        <begin position="227"/>
        <end position="238"/>
    </location>
</feature>
<dbReference type="InterPro" id="IPR052658">
    <property type="entry name" value="TPR-containing"/>
</dbReference>
<dbReference type="AlphaFoldDB" id="A0AAV3AE83"/>
<evidence type="ECO:0000313" key="4">
    <source>
        <dbReference type="Proteomes" id="UP001181693"/>
    </source>
</evidence>
<gene>
    <name evidence="3" type="ORF">GDO54_014579</name>
</gene>
<keyword evidence="4" id="KW-1185">Reference proteome</keyword>
<comment type="caution">
    <text evidence="3">The sequence shown here is derived from an EMBL/GenBank/DDBJ whole genome shotgun (WGS) entry which is preliminary data.</text>
</comment>
<proteinExistence type="predicted"/>
<dbReference type="Gene3D" id="1.25.40.10">
    <property type="entry name" value="Tetratricopeptide repeat domain"/>
    <property type="match status" value="1"/>
</dbReference>
<evidence type="ECO:0000256" key="1">
    <source>
        <dbReference type="PROSITE-ProRule" id="PRU00339"/>
    </source>
</evidence>
<protein>
    <recommendedName>
        <fullName evidence="5">Tetratricopeptide repeat protein 33</fullName>
    </recommendedName>
</protein>
<feature type="region of interest" description="Disordered" evidence="2">
    <location>
        <begin position="220"/>
        <end position="259"/>
    </location>
</feature>
<dbReference type="PANTHER" id="PTHR15544">
    <property type="entry name" value="OSMOSIS RESPONSIVE FACTOR"/>
    <property type="match status" value="1"/>
</dbReference>
<dbReference type="InterPro" id="IPR011990">
    <property type="entry name" value="TPR-like_helical_dom_sf"/>
</dbReference>
<feature type="repeat" description="TPR" evidence="1">
    <location>
        <begin position="127"/>
        <end position="160"/>
    </location>
</feature>
<organism evidence="3 4">
    <name type="scientific">Pyxicephalus adspersus</name>
    <name type="common">African bullfrog</name>
    <dbReference type="NCBI Taxonomy" id="30357"/>
    <lineage>
        <taxon>Eukaryota</taxon>
        <taxon>Metazoa</taxon>
        <taxon>Chordata</taxon>
        <taxon>Craniata</taxon>
        <taxon>Vertebrata</taxon>
        <taxon>Euteleostomi</taxon>
        <taxon>Amphibia</taxon>
        <taxon>Batrachia</taxon>
        <taxon>Anura</taxon>
        <taxon>Neobatrachia</taxon>
        <taxon>Ranoidea</taxon>
        <taxon>Pyxicephalidae</taxon>
        <taxon>Pyxicephalinae</taxon>
        <taxon>Pyxicephalus</taxon>
    </lineage>
</organism>
<dbReference type="EMBL" id="DYDO01000006">
    <property type="protein sequence ID" value="DBA23688.1"/>
    <property type="molecule type" value="Genomic_DNA"/>
</dbReference>
<keyword evidence="1" id="KW-0802">TPR repeat</keyword>
<dbReference type="Proteomes" id="UP001181693">
    <property type="component" value="Unassembled WGS sequence"/>
</dbReference>
<reference evidence="3" key="1">
    <citation type="thesis" date="2020" institute="ProQuest LLC" country="789 East Eisenhower Parkway, Ann Arbor, MI, USA">
        <title>Comparative Genomics and Chromosome Evolution.</title>
        <authorList>
            <person name="Mudd A.B."/>
        </authorList>
    </citation>
    <scope>NUCLEOTIDE SEQUENCE</scope>
    <source>
        <strain evidence="3">1538</strain>
        <tissue evidence="3">Blood</tissue>
    </source>
</reference>